<accession>A0A8J5X8Y0</accession>
<evidence type="ECO:0000256" key="1">
    <source>
        <dbReference type="ARBA" id="ARBA00022723"/>
    </source>
</evidence>
<feature type="domain" description="HMA" evidence="5">
    <location>
        <begin position="33"/>
        <end position="99"/>
    </location>
</feature>
<feature type="domain" description="HMA" evidence="5">
    <location>
        <begin position="135"/>
        <end position="198"/>
    </location>
</feature>
<comment type="caution">
    <text evidence="6">The sequence shown here is derived from an EMBL/GenBank/DDBJ whole genome shotgun (WGS) entry which is preliminary data.</text>
</comment>
<proteinExistence type="inferred from homology"/>
<sequence>MAKWRSKKAAEAADGAPKAAVVGGEGDDLKATAAEVVISVPVHCDGCARKLHRSVRRLDGVEEVTVDCRTDTVVVRGRKAAEDPAGVVEVVERRTGKKALLLSSSPAKLPPAPPEKNGEQTKKDVAHEDMDEGVEMVVIMRIDLHCEACSEEIKRRIFKIKGVEDVVPHMKSSQVTVKGTVEPATLAGLIHKRTGRRAAIIRAEPVHPPLPPPAPDDQSSPPPPPKVDEPPPPPPMALETEAPPEKKERKDDDDGSAVEKSSDGSEDEKRKINEEAHENDNSSNINGAAEESRSSKDHQLRVPAPAAVVEVAPPDSEKTAMNSSNLYQYCYYYPAAYPYAYHPCQQYHQYPQLNSAAAGNYPASDMYGYYPQHQHVPEEEPDEFSDENPNACSVM</sequence>
<dbReference type="PROSITE" id="PS50846">
    <property type="entry name" value="HMA_2"/>
    <property type="match status" value="2"/>
</dbReference>
<evidence type="ECO:0000256" key="3">
    <source>
        <dbReference type="ARBA" id="ARBA00024045"/>
    </source>
</evidence>
<dbReference type="CDD" id="cd00371">
    <property type="entry name" value="HMA"/>
    <property type="match status" value="2"/>
</dbReference>
<organism evidence="6 7">
    <name type="scientific">Zizania palustris</name>
    <name type="common">Northern wild rice</name>
    <dbReference type="NCBI Taxonomy" id="103762"/>
    <lineage>
        <taxon>Eukaryota</taxon>
        <taxon>Viridiplantae</taxon>
        <taxon>Streptophyta</taxon>
        <taxon>Embryophyta</taxon>
        <taxon>Tracheophyta</taxon>
        <taxon>Spermatophyta</taxon>
        <taxon>Magnoliopsida</taxon>
        <taxon>Liliopsida</taxon>
        <taxon>Poales</taxon>
        <taxon>Poaceae</taxon>
        <taxon>BOP clade</taxon>
        <taxon>Oryzoideae</taxon>
        <taxon>Oryzeae</taxon>
        <taxon>Zizaniinae</taxon>
        <taxon>Zizania</taxon>
    </lineage>
</organism>
<evidence type="ECO:0000313" key="6">
    <source>
        <dbReference type="EMBL" id="KAG8100102.1"/>
    </source>
</evidence>
<dbReference type="GO" id="GO:0046872">
    <property type="term" value="F:metal ion binding"/>
    <property type="evidence" value="ECO:0007669"/>
    <property type="project" value="UniProtKB-KW"/>
</dbReference>
<feature type="region of interest" description="Disordered" evidence="4">
    <location>
        <begin position="102"/>
        <end position="123"/>
    </location>
</feature>
<gene>
    <name evidence="6" type="ORF">GUJ93_ZPchr0013g34381</name>
</gene>
<feature type="region of interest" description="Disordered" evidence="4">
    <location>
        <begin position="1"/>
        <end position="23"/>
    </location>
</feature>
<feature type="region of interest" description="Disordered" evidence="4">
    <location>
        <begin position="376"/>
        <end position="395"/>
    </location>
</feature>
<dbReference type="AlphaFoldDB" id="A0A8J5X8Y0"/>
<dbReference type="EMBL" id="JAAALK010000079">
    <property type="protein sequence ID" value="KAG8100102.1"/>
    <property type="molecule type" value="Genomic_DNA"/>
</dbReference>
<reference evidence="6" key="2">
    <citation type="submission" date="2021-02" db="EMBL/GenBank/DDBJ databases">
        <authorList>
            <person name="Kimball J.A."/>
            <person name="Haas M.W."/>
            <person name="Macchietto M."/>
            <person name="Kono T."/>
            <person name="Duquette J."/>
            <person name="Shao M."/>
        </authorList>
    </citation>
    <scope>NUCLEOTIDE SEQUENCE</scope>
    <source>
        <tissue evidence="6">Fresh leaf tissue</tissue>
    </source>
</reference>
<evidence type="ECO:0000256" key="4">
    <source>
        <dbReference type="SAM" id="MobiDB-lite"/>
    </source>
</evidence>
<dbReference type="PANTHER" id="PTHR46195:SF7">
    <property type="entry name" value="OS07G0298900 PROTEIN"/>
    <property type="match status" value="1"/>
</dbReference>
<comment type="similarity">
    <text evidence="3">Belongs to the HIPP family.</text>
</comment>
<feature type="region of interest" description="Disordered" evidence="4">
    <location>
        <begin position="205"/>
        <end position="301"/>
    </location>
</feature>
<keyword evidence="2" id="KW-0636">Prenylation</keyword>
<evidence type="ECO:0000313" key="7">
    <source>
        <dbReference type="Proteomes" id="UP000729402"/>
    </source>
</evidence>
<feature type="compositionally biased region" description="Basic and acidic residues" evidence="4">
    <location>
        <begin position="243"/>
        <end position="252"/>
    </location>
</feature>
<evidence type="ECO:0000259" key="5">
    <source>
        <dbReference type="PROSITE" id="PS50846"/>
    </source>
</evidence>
<dbReference type="Proteomes" id="UP000729402">
    <property type="component" value="Unassembled WGS sequence"/>
</dbReference>
<dbReference type="InterPro" id="IPR006121">
    <property type="entry name" value="HMA_dom"/>
</dbReference>
<keyword evidence="7" id="KW-1185">Reference proteome</keyword>
<evidence type="ECO:0000256" key="2">
    <source>
        <dbReference type="ARBA" id="ARBA00023289"/>
    </source>
</evidence>
<protein>
    <recommendedName>
        <fullName evidence="5">HMA domain-containing protein</fullName>
    </recommendedName>
</protein>
<reference evidence="6" key="1">
    <citation type="journal article" date="2021" name="bioRxiv">
        <title>Whole Genome Assembly and Annotation of Northern Wild Rice, Zizania palustris L., Supports a Whole Genome Duplication in the Zizania Genus.</title>
        <authorList>
            <person name="Haas M."/>
            <person name="Kono T."/>
            <person name="Macchietto M."/>
            <person name="Millas R."/>
            <person name="McGilp L."/>
            <person name="Shao M."/>
            <person name="Duquette J."/>
            <person name="Hirsch C.N."/>
            <person name="Kimball J."/>
        </authorList>
    </citation>
    <scope>NUCLEOTIDE SEQUENCE</scope>
    <source>
        <tissue evidence="6">Fresh leaf tissue</tissue>
    </source>
</reference>
<dbReference type="PANTHER" id="PTHR46195">
    <property type="entry name" value="HEAVY METAL-ASSOCIATED ISOPRENYLATED PLANT PROTEIN 7"/>
    <property type="match status" value="1"/>
</dbReference>
<keyword evidence="1" id="KW-0479">Metal-binding</keyword>
<name>A0A8J5X8Y0_ZIZPA</name>
<keyword evidence="2" id="KW-0449">Lipoprotein</keyword>
<dbReference type="Pfam" id="PF00403">
    <property type="entry name" value="HMA"/>
    <property type="match status" value="2"/>
</dbReference>
<feature type="compositionally biased region" description="Basic and acidic residues" evidence="4">
    <location>
        <begin position="260"/>
        <end position="280"/>
    </location>
</feature>
<feature type="compositionally biased region" description="Basic and acidic residues" evidence="4">
    <location>
        <begin position="290"/>
        <end position="300"/>
    </location>
</feature>
<feature type="compositionally biased region" description="Pro residues" evidence="4">
    <location>
        <begin position="206"/>
        <end position="236"/>
    </location>
</feature>
<dbReference type="OrthoDB" id="785630at2759"/>
<dbReference type="InterPro" id="IPR044577">
    <property type="entry name" value="HIPP4/7/8/17/18/19"/>
</dbReference>